<evidence type="ECO:0000313" key="1">
    <source>
        <dbReference type="EMBL" id="NKX56887.1"/>
    </source>
</evidence>
<accession>A0A7X6K837</accession>
<organism evidence="1 2">
    <name type="scientific">Arthrobacter mobilis</name>
    <dbReference type="NCBI Taxonomy" id="2724944"/>
    <lineage>
        <taxon>Bacteria</taxon>
        <taxon>Bacillati</taxon>
        <taxon>Actinomycetota</taxon>
        <taxon>Actinomycetes</taxon>
        <taxon>Micrococcales</taxon>
        <taxon>Micrococcaceae</taxon>
        <taxon>Arthrobacter</taxon>
    </lineage>
</organism>
<evidence type="ECO:0008006" key="3">
    <source>
        <dbReference type="Google" id="ProtNLM"/>
    </source>
</evidence>
<sequence length="50" mass="5382">WHRLLGDTGRAVSLEHYGASADYKTLFREFGLTTEAVVEAARESLAAAGS</sequence>
<name>A0A7X6K837_9MICC</name>
<dbReference type="EMBL" id="JAAZSQ010000046">
    <property type="protein sequence ID" value="NKX56887.1"/>
    <property type="molecule type" value="Genomic_DNA"/>
</dbReference>
<evidence type="ECO:0000313" key="2">
    <source>
        <dbReference type="Proteomes" id="UP000544090"/>
    </source>
</evidence>
<dbReference type="Gene3D" id="3.40.50.920">
    <property type="match status" value="1"/>
</dbReference>
<dbReference type="Proteomes" id="UP000544090">
    <property type="component" value="Unassembled WGS sequence"/>
</dbReference>
<dbReference type="InterPro" id="IPR009014">
    <property type="entry name" value="Transketo_C/PFOR_II"/>
</dbReference>
<comment type="caution">
    <text evidence="1">The sequence shown here is derived from an EMBL/GenBank/DDBJ whole genome shotgun (WGS) entry which is preliminary data.</text>
</comment>
<protein>
    <recommendedName>
        <fullName evidence="3">Transketolase</fullName>
    </recommendedName>
</protein>
<keyword evidence="2" id="KW-1185">Reference proteome</keyword>
<reference evidence="1 2" key="1">
    <citation type="submission" date="2020-04" db="EMBL/GenBank/DDBJ databases">
        <title>Arthrobacter sp. nov.</title>
        <authorList>
            <person name="Liu S."/>
        </authorList>
    </citation>
    <scope>NUCLEOTIDE SEQUENCE [LARGE SCALE GENOMIC DNA]</scope>
    <source>
        <strain evidence="1 2">E918</strain>
    </source>
</reference>
<proteinExistence type="predicted"/>
<dbReference type="AlphaFoldDB" id="A0A7X6K837"/>
<dbReference type="SUPFAM" id="SSF52922">
    <property type="entry name" value="TK C-terminal domain-like"/>
    <property type="match status" value="1"/>
</dbReference>
<gene>
    <name evidence="1" type="ORF">HGG74_20685</name>
</gene>
<feature type="non-terminal residue" evidence="1">
    <location>
        <position position="1"/>
    </location>
</feature>